<evidence type="ECO:0000256" key="1">
    <source>
        <dbReference type="SAM" id="MobiDB-lite"/>
    </source>
</evidence>
<organism evidence="3 4">
    <name type="scientific">Cladophialophora carrionii</name>
    <dbReference type="NCBI Taxonomy" id="86049"/>
    <lineage>
        <taxon>Eukaryota</taxon>
        <taxon>Fungi</taxon>
        <taxon>Dikarya</taxon>
        <taxon>Ascomycota</taxon>
        <taxon>Pezizomycotina</taxon>
        <taxon>Eurotiomycetes</taxon>
        <taxon>Chaetothyriomycetidae</taxon>
        <taxon>Chaetothyriales</taxon>
        <taxon>Herpotrichiellaceae</taxon>
        <taxon>Cladophialophora</taxon>
    </lineage>
</organism>
<feature type="region of interest" description="Disordered" evidence="1">
    <location>
        <begin position="133"/>
        <end position="154"/>
    </location>
</feature>
<reference evidence="4" key="1">
    <citation type="submission" date="2015-07" db="EMBL/GenBank/DDBJ databases">
        <authorList>
            <person name="Teixeira M.M."/>
            <person name="Souza R.C."/>
            <person name="Almeida L.G."/>
            <person name="Vicente V.A."/>
            <person name="de Hoog S."/>
            <person name="Bocca A.L."/>
            <person name="de Almeida S.R."/>
            <person name="Vasconcelos A.T."/>
            <person name="Felipe M.S."/>
        </authorList>
    </citation>
    <scope>NUCLEOTIDE SEQUENCE [LARGE SCALE GENOMIC DNA]</scope>
    <source>
        <strain evidence="4">KSF</strain>
    </source>
</reference>
<evidence type="ECO:0000313" key="3">
    <source>
        <dbReference type="EMBL" id="OCT47429.1"/>
    </source>
</evidence>
<feature type="compositionally biased region" description="Low complexity" evidence="1">
    <location>
        <begin position="318"/>
        <end position="331"/>
    </location>
</feature>
<dbReference type="Proteomes" id="UP000094526">
    <property type="component" value="Unassembled WGS sequence"/>
</dbReference>
<dbReference type="AlphaFoldDB" id="A0A1C1CG05"/>
<feature type="compositionally biased region" description="Polar residues" evidence="1">
    <location>
        <begin position="292"/>
        <end position="301"/>
    </location>
</feature>
<keyword evidence="2" id="KW-0812">Transmembrane</keyword>
<evidence type="ECO:0000313" key="4">
    <source>
        <dbReference type="Proteomes" id="UP000094526"/>
    </source>
</evidence>
<keyword evidence="4" id="KW-1185">Reference proteome</keyword>
<evidence type="ECO:0000256" key="2">
    <source>
        <dbReference type="SAM" id="Phobius"/>
    </source>
</evidence>
<comment type="caution">
    <text evidence="3">The sequence shown here is derived from an EMBL/GenBank/DDBJ whole genome shotgun (WGS) entry which is preliminary data.</text>
</comment>
<keyword evidence="2" id="KW-1133">Transmembrane helix</keyword>
<dbReference type="VEuPathDB" id="FungiDB:G647_01948"/>
<dbReference type="EMBL" id="LGRB01000013">
    <property type="protein sequence ID" value="OCT47429.1"/>
    <property type="molecule type" value="Genomic_DNA"/>
</dbReference>
<keyword evidence="2" id="KW-0472">Membrane</keyword>
<feature type="transmembrane region" description="Helical" evidence="2">
    <location>
        <begin position="455"/>
        <end position="475"/>
    </location>
</feature>
<name>A0A1C1CG05_9EURO</name>
<sequence length="495" mass="53617">MTRITRRRGLAQAVGRDARVTNAVHNHPMASQPVPHPRQCQYAGDQQRNRYGLRSRPQVSSDAFPNEDRVQGHSFHGYHYTDPHFADQSFEVECDNNAQYPPGEYPEAAYPGVYHYEDIDADTASTEELLDCPRAIDGDSTPAHQPASPQCEEGNGVNEVVNMIEQASSQDLRDRVAGEESGITGASSHRGHFEDHTHGGGRDEQHPSANTAAERRSATLSPSPTVTHVHRCRSPADSNRGDPDGHGPPPASASSQIDDEHHRFTRAGGLVDPSHTITPPGIRYTAHENDTPRVNSPNGARNPQRIGRNRREKGQCESNLSRASSSRSVSSPPRLHHPGDGRPRHLHPQIEEADADTEPGRRANVLLVAAAGLGLTLFSGPRGSANTWPLPGTDAASVATTTASIIPSIHVDVFAPMQTDYVAHPMATTTPDPVPGSLNLDNGDTSRSKLGRASMGFMLGGIFAGVLFLVLRSLVCKSRRSRESMRGGWREPFSV</sequence>
<feature type="compositionally biased region" description="Basic and acidic residues" evidence="1">
    <location>
        <begin position="191"/>
        <end position="206"/>
    </location>
</feature>
<dbReference type="VEuPathDB" id="FungiDB:CLCR_03484"/>
<accession>A0A1C1CG05</accession>
<dbReference type="OrthoDB" id="10683062at2759"/>
<protein>
    <submittedName>
        <fullName evidence="3">Uncharacterized protein</fullName>
    </submittedName>
</protein>
<feature type="region of interest" description="Disordered" evidence="1">
    <location>
        <begin position="168"/>
        <end position="346"/>
    </location>
</feature>
<gene>
    <name evidence="3" type="ORF">CLCR_03484</name>
</gene>
<proteinExistence type="predicted"/>